<evidence type="ECO:0000313" key="2">
    <source>
        <dbReference type="EMBL" id="THD18188.1"/>
    </source>
</evidence>
<gene>
    <name evidence="2" type="ORF">D915_010776</name>
</gene>
<proteinExistence type="predicted"/>
<dbReference type="EMBL" id="JXXN02015762">
    <property type="protein sequence ID" value="THD18188.1"/>
    <property type="molecule type" value="Genomic_DNA"/>
</dbReference>
<sequence>MSSYALDSSATSSTTITITTTLTGSSHFNPRYASRRAHCKMVPDDPDVRPNLASGQRQPQQSDNSVSESTECRPKYNRSSNPVASAAVILAAAAAAIVDEPGSFDPRIPA</sequence>
<comment type="caution">
    <text evidence="2">The sequence shown here is derived from an EMBL/GenBank/DDBJ whole genome shotgun (WGS) entry which is preliminary data.</text>
</comment>
<dbReference type="AlphaFoldDB" id="A0A4E0R7E4"/>
<accession>A0A4E0R7E4</accession>
<feature type="region of interest" description="Disordered" evidence="1">
    <location>
        <begin position="41"/>
        <end position="81"/>
    </location>
</feature>
<evidence type="ECO:0000256" key="1">
    <source>
        <dbReference type="SAM" id="MobiDB-lite"/>
    </source>
</evidence>
<evidence type="ECO:0000313" key="3">
    <source>
        <dbReference type="Proteomes" id="UP000230066"/>
    </source>
</evidence>
<reference evidence="2" key="1">
    <citation type="submission" date="2019-03" db="EMBL/GenBank/DDBJ databases">
        <title>Improved annotation for the trematode Fasciola hepatica.</title>
        <authorList>
            <person name="Choi Y.-J."/>
            <person name="Martin J."/>
            <person name="Mitreva M."/>
        </authorList>
    </citation>
    <scope>NUCLEOTIDE SEQUENCE [LARGE SCALE GENOMIC DNA]</scope>
</reference>
<name>A0A4E0R7E4_FASHE</name>
<organism evidence="2 3">
    <name type="scientific">Fasciola hepatica</name>
    <name type="common">Liver fluke</name>
    <dbReference type="NCBI Taxonomy" id="6192"/>
    <lineage>
        <taxon>Eukaryota</taxon>
        <taxon>Metazoa</taxon>
        <taxon>Spiralia</taxon>
        <taxon>Lophotrochozoa</taxon>
        <taxon>Platyhelminthes</taxon>
        <taxon>Trematoda</taxon>
        <taxon>Digenea</taxon>
        <taxon>Plagiorchiida</taxon>
        <taxon>Echinostomata</taxon>
        <taxon>Echinostomatoidea</taxon>
        <taxon>Fasciolidae</taxon>
        <taxon>Fasciola</taxon>
    </lineage>
</organism>
<dbReference type="Proteomes" id="UP000230066">
    <property type="component" value="Unassembled WGS sequence"/>
</dbReference>
<keyword evidence="3" id="KW-1185">Reference proteome</keyword>
<feature type="compositionally biased region" description="Polar residues" evidence="1">
    <location>
        <begin position="53"/>
        <end position="69"/>
    </location>
</feature>
<protein>
    <submittedName>
        <fullName evidence="2">Uncharacterized protein</fullName>
    </submittedName>
</protein>